<dbReference type="CDD" id="cd05466">
    <property type="entry name" value="PBP2_LTTR_substrate"/>
    <property type="match status" value="1"/>
</dbReference>
<dbReference type="Gene3D" id="3.40.190.290">
    <property type="match status" value="1"/>
</dbReference>
<dbReference type="STRING" id="1267768.BV394_11670"/>
<reference evidence="5 6" key="1">
    <citation type="submission" date="2017-01" db="EMBL/GenBank/DDBJ databases">
        <title>Genomic analysis of Xuhuaishuia manganoxidans DY6-4.</title>
        <authorList>
            <person name="Wang X."/>
        </authorList>
    </citation>
    <scope>NUCLEOTIDE SEQUENCE [LARGE SCALE GENOMIC DNA]</scope>
    <source>
        <strain evidence="5 6">DY6-4</strain>
    </source>
</reference>
<evidence type="ECO:0000313" key="6">
    <source>
        <dbReference type="Proteomes" id="UP000187266"/>
    </source>
</evidence>
<name>A0A1U7DJZ4_9RHOB</name>
<dbReference type="Proteomes" id="UP000187266">
    <property type="component" value="Chromosome"/>
</dbReference>
<organism evidence="5 6">
    <name type="scientific">Brevirhabdus pacifica</name>
    <dbReference type="NCBI Taxonomy" id="1267768"/>
    <lineage>
        <taxon>Bacteria</taxon>
        <taxon>Pseudomonadati</taxon>
        <taxon>Pseudomonadota</taxon>
        <taxon>Alphaproteobacteria</taxon>
        <taxon>Rhodobacterales</taxon>
        <taxon>Paracoccaceae</taxon>
        <taxon>Brevirhabdus</taxon>
    </lineage>
</organism>
<dbReference type="PANTHER" id="PTHR30419:SF31">
    <property type="entry name" value="BLR3139 PROTEIN"/>
    <property type="match status" value="1"/>
</dbReference>
<dbReference type="InterPro" id="IPR050950">
    <property type="entry name" value="HTH-type_LysR_regulators"/>
</dbReference>
<comment type="similarity">
    <text evidence="1">Belongs to the LysR transcriptional regulatory family.</text>
</comment>
<evidence type="ECO:0000256" key="4">
    <source>
        <dbReference type="ARBA" id="ARBA00023163"/>
    </source>
</evidence>
<dbReference type="InterPro" id="IPR036388">
    <property type="entry name" value="WH-like_DNA-bd_sf"/>
</dbReference>
<dbReference type="SUPFAM" id="SSF46785">
    <property type="entry name" value="Winged helix' DNA-binding domain"/>
    <property type="match status" value="1"/>
</dbReference>
<gene>
    <name evidence="5" type="ORF">BV394_11670</name>
</gene>
<accession>A0A1U7DJZ4</accession>
<dbReference type="AlphaFoldDB" id="A0A1U7DJZ4"/>
<keyword evidence="4" id="KW-0804">Transcription</keyword>
<proteinExistence type="inferred from homology"/>
<dbReference type="Pfam" id="PF00126">
    <property type="entry name" value="HTH_1"/>
    <property type="match status" value="1"/>
</dbReference>
<dbReference type="PANTHER" id="PTHR30419">
    <property type="entry name" value="HTH-TYPE TRANSCRIPTIONAL REGULATOR YBHD"/>
    <property type="match status" value="1"/>
</dbReference>
<evidence type="ECO:0000256" key="1">
    <source>
        <dbReference type="ARBA" id="ARBA00009437"/>
    </source>
</evidence>
<keyword evidence="2" id="KW-0805">Transcription regulation</keyword>
<dbReference type="OrthoDB" id="9815174at2"/>
<dbReference type="InterPro" id="IPR005119">
    <property type="entry name" value="LysR_subst-bd"/>
</dbReference>
<dbReference type="Gene3D" id="1.10.10.10">
    <property type="entry name" value="Winged helix-like DNA-binding domain superfamily/Winged helix DNA-binding domain"/>
    <property type="match status" value="1"/>
</dbReference>
<dbReference type="GO" id="GO:0003700">
    <property type="term" value="F:DNA-binding transcription factor activity"/>
    <property type="evidence" value="ECO:0007669"/>
    <property type="project" value="InterPro"/>
</dbReference>
<keyword evidence="6" id="KW-1185">Reference proteome</keyword>
<dbReference type="InterPro" id="IPR000847">
    <property type="entry name" value="LysR_HTH_N"/>
</dbReference>
<dbReference type="FunFam" id="1.10.10.10:FF:000001">
    <property type="entry name" value="LysR family transcriptional regulator"/>
    <property type="match status" value="1"/>
</dbReference>
<dbReference type="EMBL" id="CP019124">
    <property type="protein sequence ID" value="APX90302.1"/>
    <property type="molecule type" value="Genomic_DNA"/>
</dbReference>
<dbReference type="InterPro" id="IPR036390">
    <property type="entry name" value="WH_DNA-bd_sf"/>
</dbReference>
<dbReference type="SUPFAM" id="SSF53850">
    <property type="entry name" value="Periplasmic binding protein-like II"/>
    <property type="match status" value="1"/>
</dbReference>
<keyword evidence="3" id="KW-0238">DNA-binding</keyword>
<dbReference type="PRINTS" id="PR00039">
    <property type="entry name" value="HTHLYSR"/>
</dbReference>
<dbReference type="GO" id="GO:0005829">
    <property type="term" value="C:cytosol"/>
    <property type="evidence" value="ECO:0007669"/>
    <property type="project" value="TreeGrafter"/>
</dbReference>
<accession>A0A2M9D4V1</accession>
<dbReference type="GO" id="GO:0003677">
    <property type="term" value="F:DNA binding"/>
    <property type="evidence" value="ECO:0007669"/>
    <property type="project" value="UniProtKB-KW"/>
</dbReference>
<evidence type="ECO:0000256" key="2">
    <source>
        <dbReference type="ARBA" id="ARBA00023015"/>
    </source>
</evidence>
<evidence type="ECO:0000256" key="3">
    <source>
        <dbReference type="ARBA" id="ARBA00023125"/>
    </source>
</evidence>
<dbReference type="Pfam" id="PF03466">
    <property type="entry name" value="LysR_substrate"/>
    <property type="match status" value="1"/>
</dbReference>
<dbReference type="PROSITE" id="PS50931">
    <property type="entry name" value="HTH_LYSR"/>
    <property type="match status" value="1"/>
</dbReference>
<sequence>MLELRDMQLLLSLARHKHFARAAAVCGISQPAFSMRIRNLEDQLGLSIVKRGNRFQGFTEEGEIVLRWARRITDDARAMEQEILSAKGTITGTLTLGVVPTALAYASRLPAMVAKVHPGIMMRLRSASSLQIQQGIEDGSIDAGITYSDGVSADVLDLLPLYEETYVLVAPRSMAPRARGTATWAEAAALPLTLLVRDMQNRRILDRHFAEMNLHPQVLSENNAFTSSLVMVNEGFAATIVPQALIASLGEIQNAVALPLVEPELTKSICLVAAVRHQGLATVQALQRILGREA</sequence>
<evidence type="ECO:0000313" key="5">
    <source>
        <dbReference type="EMBL" id="APX90302.1"/>
    </source>
</evidence>
<dbReference type="RefSeq" id="WP_076980320.1">
    <property type="nucleotide sequence ID" value="NZ_CP019124.1"/>
</dbReference>
<protein>
    <submittedName>
        <fullName evidence="5">LysR family transcriptional regulator</fullName>
    </submittedName>
</protein>